<feature type="transmembrane region" description="Helical" evidence="16">
    <location>
        <begin position="15"/>
        <end position="35"/>
    </location>
</feature>
<evidence type="ECO:0000256" key="6">
    <source>
        <dbReference type="ARBA" id="ARBA00022741"/>
    </source>
</evidence>
<keyword evidence="10" id="KW-0238">DNA-binding</keyword>
<dbReference type="InterPro" id="IPR018541">
    <property type="entry name" value="Ftsk_gamma"/>
</dbReference>
<dbReference type="Gene3D" id="3.30.980.40">
    <property type="match status" value="1"/>
</dbReference>
<evidence type="ECO:0000256" key="11">
    <source>
        <dbReference type="ARBA" id="ARBA00023136"/>
    </source>
</evidence>
<evidence type="ECO:0000256" key="9">
    <source>
        <dbReference type="ARBA" id="ARBA00022989"/>
    </source>
</evidence>
<keyword evidence="6 14" id="KW-0547">Nucleotide-binding</keyword>
<comment type="similarity">
    <text evidence="2">Belongs to the FtsK/SpoIIIE/SftA family.</text>
</comment>
<keyword evidence="7" id="KW-0159">Chromosome partition</keyword>
<comment type="subunit">
    <text evidence="13">Homohexamer. Forms a ring that surrounds DNA.</text>
</comment>
<dbReference type="InterPro" id="IPR036388">
    <property type="entry name" value="WH-like_DNA-bd_sf"/>
</dbReference>
<dbReference type="SUPFAM" id="SSF46785">
    <property type="entry name" value="Winged helix' DNA-binding domain"/>
    <property type="match status" value="1"/>
</dbReference>
<evidence type="ECO:0000256" key="1">
    <source>
        <dbReference type="ARBA" id="ARBA00004651"/>
    </source>
</evidence>
<evidence type="ECO:0000256" key="2">
    <source>
        <dbReference type="ARBA" id="ARBA00006474"/>
    </source>
</evidence>
<dbReference type="InterPro" id="IPR027417">
    <property type="entry name" value="P-loop_NTPase"/>
</dbReference>
<keyword evidence="9 16" id="KW-1133">Transmembrane helix</keyword>
<evidence type="ECO:0000256" key="10">
    <source>
        <dbReference type="ARBA" id="ARBA00023125"/>
    </source>
</evidence>
<evidence type="ECO:0000256" key="3">
    <source>
        <dbReference type="ARBA" id="ARBA00022475"/>
    </source>
</evidence>
<feature type="transmembrane region" description="Helical" evidence="16">
    <location>
        <begin position="98"/>
        <end position="127"/>
    </location>
</feature>
<dbReference type="PANTHER" id="PTHR22683:SF41">
    <property type="entry name" value="DNA TRANSLOCASE FTSK"/>
    <property type="match status" value="1"/>
</dbReference>
<evidence type="ECO:0000256" key="7">
    <source>
        <dbReference type="ARBA" id="ARBA00022829"/>
    </source>
</evidence>
<dbReference type="InterPro" id="IPR050206">
    <property type="entry name" value="FtsK/SpoIIIE/SftA"/>
</dbReference>
<protein>
    <submittedName>
        <fullName evidence="18">DNA translocase FtsK</fullName>
    </submittedName>
</protein>
<feature type="compositionally biased region" description="Low complexity" evidence="15">
    <location>
        <begin position="327"/>
        <end position="336"/>
    </location>
</feature>
<evidence type="ECO:0000256" key="13">
    <source>
        <dbReference type="ARBA" id="ARBA00025923"/>
    </source>
</evidence>
<dbReference type="Gene3D" id="1.10.10.10">
    <property type="entry name" value="Winged helix-like DNA-binding domain superfamily/Winged helix DNA-binding domain"/>
    <property type="match status" value="1"/>
</dbReference>
<evidence type="ECO:0000256" key="8">
    <source>
        <dbReference type="ARBA" id="ARBA00022840"/>
    </source>
</evidence>
<keyword evidence="4" id="KW-0132">Cell division</keyword>
<evidence type="ECO:0000256" key="16">
    <source>
        <dbReference type="SAM" id="Phobius"/>
    </source>
</evidence>
<keyword evidence="3" id="KW-1003">Cell membrane</keyword>
<dbReference type="RefSeq" id="WP_171266618.1">
    <property type="nucleotide sequence ID" value="NZ_CP039543.1"/>
</dbReference>
<feature type="compositionally biased region" description="Basic and acidic residues" evidence="15">
    <location>
        <begin position="314"/>
        <end position="324"/>
    </location>
</feature>
<feature type="binding site" evidence="14">
    <location>
        <begin position="560"/>
        <end position="567"/>
    </location>
    <ligand>
        <name>ATP</name>
        <dbReference type="ChEBI" id="CHEBI:30616"/>
    </ligand>
</feature>
<keyword evidence="11 16" id="KW-0472">Membrane</keyword>
<feature type="region of interest" description="Disordered" evidence="15">
    <location>
        <begin position="799"/>
        <end position="820"/>
    </location>
</feature>
<keyword evidence="5 16" id="KW-0812">Transmembrane</keyword>
<dbReference type="InterPro" id="IPR025199">
    <property type="entry name" value="FtsK_4TM"/>
</dbReference>
<feature type="compositionally biased region" description="Acidic residues" evidence="15">
    <location>
        <begin position="282"/>
        <end position="309"/>
    </location>
</feature>
<dbReference type="InterPro" id="IPR003593">
    <property type="entry name" value="AAA+_ATPase"/>
</dbReference>
<proteinExistence type="inferred from homology"/>
<evidence type="ECO:0000256" key="12">
    <source>
        <dbReference type="ARBA" id="ARBA00023306"/>
    </source>
</evidence>
<feature type="domain" description="FtsK" evidence="17">
    <location>
        <begin position="543"/>
        <end position="742"/>
    </location>
</feature>
<reference evidence="18 19" key="1">
    <citation type="submission" date="2019-04" db="EMBL/GenBank/DDBJ databases">
        <title>Isolation and culture of sulfate reducing bacteria from the cold seep of the South China Sea.</title>
        <authorList>
            <person name="Sun C."/>
            <person name="Liu R."/>
        </authorList>
    </citation>
    <scope>NUCLEOTIDE SEQUENCE [LARGE SCALE GENOMIC DNA]</scope>
    <source>
        <strain evidence="18 19">CS1</strain>
    </source>
</reference>
<feature type="transmembrane region" description="Helical" evidence="16">
    <location>
        <begin position="55"/>
        <end position="86"/>
    </location>
</feature>
<dbReference type="InterPro" id="IPR036390">
    <property type="entry name" value="WH_DNA-bd_sf"/>
</dbReference>
<dbReference type="Pfam" id="PF01580">
    <property type="entry name" value="FtsK_SpoIIIE"/>
    <property type="match status" value="1"/>
</dbReference>
<keyword evidence="19" id="KW-1185">Reference proteome</keyword>
<sequence>MQATSSRHNGLGRDILGLACTFLACFLLLGIVTYHPHDPSFSQVVSPGAKVHNGAGLAGAYIAGILVDLFGVATYVFPVVFIVLALKNFIHRLKFPWWRWVGLAVFALAVAELSSTALAGITIGKITGGGFFGQLLGEWMSYVLGPWGARILAVVGFFAAVQLLAGNIWAPLFAPLTTSVGDFFSKYQERSKRKERLKKLLKTLEKEGGDPTPEEIEARLARLEQEEQDEIAGAESYIGPDADQDDDDEPHPYIQEQGESEPESWDNGADDDEPMDLGVAEPADDQPDIISGDELDEENYDEDYDEDDPIFALERLRRSTRPEVEVEPGVQEVEVPWEPEPAPQPKAAPAPEPVPEPMPKQDAGDVPVSKPRASTGEGRDVVMEGQIDPEADLVREKPLSERKLKKLILPPKDILASVEGDTKSTPTEELRRQAQALHTTLQDFGVQGEVSAVRPGPVVTLFEYKPAPGVKISKIANLTDDLALALKAMAIRIEAPIPGKDSVGIEIPSKYRQTVHYREVLESGAYAKSESLLTLVLGKDIEGEPCVADLAKMPHLLVAGATGTGKSVCLNALLLSMLFKAKPSEVKMLLVDPKRIELAVYADLPHLIHPVVTEMSHAKNALEWAVHEMDQRYQAMAKLAVRNISGYNAKLKTLTQEQRIALDNPEPIPYLVIVIDELADLMLIAAKEVEMSIVRLAQLARAAGIHMILATQRPSVDVVTGLIKANFPCRISFQVTSKHDSRTILDTVGSEHLLGKGDMLFKPGGGKLQRIHGAFVSDEDVASVVGFWKSQEKPSYSMDFSSWSSEGGEEGGGEIGPGEMDSDQKYLDAVDFVTSQGKASISLLQRRFRIGFNKAARYIEQMEVDGIVGPADGSKPRPVLRGRGE</sequence>
<evidence type="ECO:0000313" key="19">
    <source>
        <dbReference type="Proteomes" id="UP000503251"/>
    </source>
</evidence>
<keyword evidence="12" id="KW-0131">Cell cycle</keyword>
<accession>A0ABX6NES4</accession>
<organism evidence="18 19">
    <name type="scientific">Oceanidesulfovibrio marinus</name>
    <dbReference type="NCBI Taxonomy" id="370038"/>
    <lineage>
        <taxon>Bacteria</taxon>
        <taxon>Pseudomonadati</taxon>
        <taxon>Thermodesulfobacteriota</taxon>
        <taxon>Desulfovibrionia</taxon>
        <taxon>Desulfovibrionales</taxon>
        <taxon>Desulfovibrionaceae</taxon>
        <taxon>Oceanidesulfovibrio</taxon>
    </lineage>
</organism>
<dbReference type="EMBL" id="CP039543">
    <property type="protein sequence ID" value="QJT08095.1"/>
    <property type="molecule type" value="Genomic_DNA"/>
</dbReference>
<dbReference type="PROSITE" id="PS50901">
    <property type="entry name" value="FTSK"/>
    <property type="match status" value="1"/>
</dbReference>
<evidence type="ECO:0000256" key="4">
    <source>
        <dbReference type="ARBA" id="ARBA00022618"/>
    </source>
</evidence>
<dbReference type="Pfam" id="PF17854">
    <property type="entry name" value="FtsK_alpha"/>
    <property type="match status" value="1"/>
</dbReference>
<evidence type="ECO:0000256" key="5">
    <source>
        <dbReference type="ARBA" id="ARBA00022692"/>
    </source>
</evidence>
<dbReference type="CDD" id="cd01127">
    <property type="entry name" value="TrwB_TraG_TraD_VirD4"/>
    <property type="match status" value="1"/>
</dbReference>
<dbReference type="Pfam" id="PF09397">
    <property type="entry name" value="FtsK_gamma"/>
    <property type="match status" value="1"/>
</dbReference>
<dbReference type="SUPFAM" id="SSF52540">
    <property type="entry name" value="P-loop containing nucleoside triphosphate hydrolases"/>
    <property type="match status" value="1"/>
</dbReference>
<feature type="compositionally biased region" description="Acidic residues" evidence="15">
    <location>
        <begin position="258"/>
        <end position="275"/>
    </location>
</feature>
<evidence type="ECO:0000313" key="18">
    <source>
        <dbReference type="EMBL" id="QJT08095.1"/>
    </source>
</evidence>
<evidence type="ECO:0000256" key="15">
    <source>
        <dbReference type="SAM" id="MobiDB-lite"/>
    </source>
</evidence>
<feature type="region of interest" description="Disordered" evidence="15">
    <location>
        <begin position="237"/>
        <end position="379"/>
    </location>
</feature>
<dbReference type="PROSITE" id="PS51257">
    <property type="entry name" value="PROKAR_LIPOPROTEIN"/>
    <property type="match status" value="1"/>
</dbReference>
<dbReference type="SMART" id="SM00843">
    <property type="entry name" value="Ftsk_gamma"/>
    <property type="match status" value="1"/>
</dbReference>
<gene>
    <name evidence="18" type="ORF">E8L03_03770</name>
</gene>
<dbReference type="SMART" id="SM00382">
    <property type="entry name" value="AAA"/>
    <property type="match status" value="1"/>
</dbReference>
<dbReference type="InterPro" id="IPR002543">
    <property type="entry name" value="FtsK_dom"/>
</dbReference>
<name>A0ABX6NES4_9BACT</name>
<dbReference type="Proteomes" id="UP000503251">
    <property type="component" value="Chromosome"/>
</dbReference>
<keyword evidence="8 14" id="KW-0067">ATP-binding</keyword>
<dbReference type="PANTHER" id="PTHR22683">
    <property type="entry name" value="SPORULATION PROTEIN RELATED"/>
    <property type="match status" value="1"/>
</dbReference>
<comment type="subcellular location">
    <subcellularLocation>
        <location evidence="1">Cell membrane</location>
        <topology evidence="1">Multi-pass membrane protein</topology>
    </subcellularLocation>
</comment>
<evidence type="ECO:0000259" key="17">
    <source>
        <dbReference type="PROSITE" id="PS50901"/>
    </source>
</evidence>
<dbReference type="Gene3D" id="3.40.50.300">
    <property type="entry name" value="P-loop containing nucleotide triphosphate hydrolases"/>
    <property type="match status" value="1"/>
</dbReference>
<feature type="transmembrane region" description="Helical" evidence="16">
    <location>
        <begin position="147"/>
        <end position="170"/>
    </location>
</feature>
<dbReference type="Pfam" id="PF13491">
    <property type="entry name" value="FtsK_4TM"/>
    <property type="match status" value="1"/>
</dbReference>
<dbReference type="InterPro" id="IPR041027">
    <property type="entry name" value="FtsK_alpha"/>
</dbReference>
<feature type="compositionally biased region" description="Pro residues" evidence="15">
    <location>
        <begin position="338"/>
        <end position="358"/>
    </location>
</feature>
<evidence type="ECO:0000256" key="14">
    <source>
        <dbReference type="PROSITE-ProRule" id="PRU00289"/>
    </source>
</evidence>